<dbReference type="InterPro" id="IPR029240">
    <property type="entry name" value="MMS19_N"/>
</dbReference>
<evidence type="ECO:0000313" key="3">
    <source>
        <dbReference type="EMBL" id="CAD7705471.1"/>
    </source>
</evidence>
<reference evidence="3" key="1">
    <citation type="submission" date="2020-12" db="EMBL/GenBank/DDBJ databases">
        <authorList>
            <person name="Iha C."/>
        </authorList>
    </citation>
    <scope>NUCLEOTIDE SEQUENCE</scope>
</reference>
<evidence type="ECO:0000256" key="1">
    <source>
        <dbReference type="RuleBase" id="RU367072"/>
    </source>
</evidence>
<comment type="function">
    <text evidence="1">Key component of the cytosolic iron-sulfur protein assembly (CIA) complex, a multiprotein complex that mediates the incorporation of iron-sulfur cluster into apoproteins specifically involved in DNA metabolism and genomic integrity. In the CIA complex, MMS19 acts as an adapter between early-acting CIA components and a subset of cellular target iron-sulfur proteins.</text>
</comment>
<gene>
    <name evidence="3" type="ORF">OSTQU699_LOCUS10826</name>
</gene>
<dbReference type="GO" id="GO:0006281">
    <property type="term" value="P:DNA repair"/>
    <property type="evidence" value="ECO:0007669"/>
    <property type="project" value="UniProtKB-UniRule"/>
</dbReference>
<dbReference type="GO" id="GO:0005634">
    <property type="term" value="C:nucleus"/>
    <property type="evidence" value="ECO:0007669"/>
    <property type="project" value="UniProtKB-SubCell"/>
</dbReference>
<dbReference type="InterPro" id="IPR039920">
    <property type="entry name" value="MMS19"/>
</dbReference>
<evidence type="ECO:0000259" key="2">
    <source>
        <dbReference type="Pfam" id="PF14500"/>
    </source>
</evidence>
<evidence type="ECO:0000313" key="4">
    <source>
        <dbReference type="Proteomes" id="UP000708148"/>
    </source>
</evidence>
<dbReference type="OrthoDB" id="553056at2759"/>
<organism evidence="3 4">
    <name type="scientific">Ostreobium quekettii</name>
    <dbReference type="NCBI Taxonomy" id="121088"/>
    <lineage>
        <taxon>Eukaryota</taxon>
        <taxon>Viridiplantae</taxon>
        <taxon>Chlorophyta</taxon>
        <taxon>core chlorophytes</taxon>
        <taxon>Ulvophyceae</taxon>
        <taxon>TCBD clade</taxon>
        <taxon>Bryopsidales</taxon>
        <taxon>Ostreobineae</taxon>
        <taxon>Ostreobiaceae</taxon>
        <taxon>Ostreobium</taxon>
    </lineage>
</organism>
<dbReference type="PANTHER" id="PTHR12891">
    <property type="entry name" value="DNA REPAIR/TRANSCRIPTION PROTEIN MET18/MMS19"/>
    <property type="match status" value="1"/>
</dbReference>
<accession>A0A8S1JD17</accession>
<dbReference type="AlphaFoldDB" id="A0A8S1JD17"/>
<dbReference type="Proteomes" id="UP000708148">
    <property type="component" value="Unassembled WGS sequence"/>
</dbReference>
<keyword evidence="4" id="KW-1185">Reference proteome</keyword>
<name>A0A8S1JD17_9CHLO</name>
<sequence>MPEREDVADLLSKCVSLERDSPERAEKAARLKSGVQNGATNLLQLVVLMEKYLTANDDSVRAQGVALLAEIVSSGVKLSSSEQQHLADFFTSRFADWASLNGALAGCQALLDGEPDEEIVCLVAESLTMELHIQQHKQADRQLALKLLLKLISDWGSTLVLSAHMSVLDATIAAVDGEKDPRCLMLAFECVAVIQTGGMSSYT</sequence>
<comment type="similarity">
    <text evidence="1">Belongs to the MET18/MMS19 family.</text>
</comment>
<proteinExistence type="inferred from homology"/>
<protein>
    <recommendedName>
        <fullName evidence="1">MMS19 nucleotide excision repair protein</fullName>
    </recommendedName>
</protein>
<dbReference type="GO" id="GO:0097361">
    <property type="term" value="C:cytosolic [4Fe-4S] assembly targeting complex"/>
    <property type="evidence" value="ECO:0007669"/>
    <property type="project" value="UniProtKB-UniRule"/>
</dbReference>
<keyword evidence="1" id="KW-0227">DNA damage</keyword>
<dbReference type="EMBL" id="CAJHUC010003133">
    <property type="protein sequence ID" value="CAD7705471.1"/>
    <property type="molecule type" value="Genomic_DNA"/>
</dbReference>
<dbReference type="GO" id="GO:0051604">
    <property type="term" value="P:protein maturation"/>
    <property type="evidence" value="ECO:0007669"/>
    <property type="project" value="UniProtKB-UniRule"/>
</dbReference>
<dbReference type="GO" id="GO:0016226">
    <property type="term" value="P:iron-sulfur cluster assembly"/>
    <property type="evidence" value="ECO:0007669"/>
    <property type="project" value="UniProtKB-UniRule"/>
</dbReference>
<comment type="subcellular location">
    <subcellularLocation>
        <location evidence="1">Nucleus</location>
    </subcellularLocation>
</comment>
<feature type="domain" description="MMS19 N-terminal" evidence="2">
    <location>
        <begin position="48"/>
        <end position="195"/>
    </location>
</feature>
<keyword evidence="1" id="KW-0539">Nucleus</keyword>
<keyword evidence="1" id="KW-0234">DNA repair</keyword>
<dbReference type="Pfam" id="PF14500">
    <property type="entry name" value="MMS19_N"/>
    <property type="match status" value="1"/>
</dbReference>
<dbReference type="PANTHER" id="PTHR12891:SF0">
    <property type="entry name" value="MMS19 NUCLEOTIDE EXCISION REPAIR PROTEIN HOMOLOG"/>
    <property type="match status" value="1"/>
</dbReference>
<comment type="caution">
    <text evidence="3">The sequence shown here is derived from an EMBL/GenBank/DDBJ whole genome shotgun (WGS) entry which is preliminary data.</text>
</comment>